<comment type="caution">
    <text evidence="4">The sequence shown here is derived from an EMBL/GenBank/DDBJ whole genome shotgun (WGS) entry which is preliminary data.</text>
</comment>
<dbReference type="SMART" id="SM00185">
    <property type="entry name" value="ARM"/>
    <property type="match status" value="4"/>
</dbReference>
<dbReference type="GO" id="GO:0015031">
    <property type="term" value="P:protein transport"/>
    <property type="evidence" value="ECO:0007669"/>
    <property type="project" value="UniProtKB-KW"/>
</dbReference>
<reference evidence="4 5" key="1">
    <citation type="submission" date="2024-03" db="EMBL/GenBank/DDBJ databases">
        <title>The Acrasis kona genome and developmental transcriptomes reveal deep origins of eukaryotic multicellular pathways.</title>
        <authorList>
            <person name="Sheikh S."/>
            <person name="Fu C.-J."/>
            <person name="Brown M.W."/>
            <person name="Baldauf S.L."/>
        </authorList>
    </citation>
    <scope>NUCLEOTIDE SEQUENCE [LARGE SCALE GENOMIC DNA]</scope>
    <source>
        <strain evidence="4 5">ATCC MYA-3509</strain>
    </source>
</reference>
<evidence type="ECO:0000256" key="1">
    <source>
        <dbReference type="ARBA" id="ARBA00010394"/>
    </source>
</evidence>
<dbReference type="Gene3D" id="1.25.10.10">
    <property type="entry name" value="Leucine-rich Repeat Variant"/>
    <property type="match status" value="1"/>
</dbReference>
<evidence type="ECO:0000313" key="4">
    <source>
        <dbReference type="EMBL" id="KAL0480257.1"/>
    </source>
</evidence>
<protein>
    <submittedName>
        <fullName evidence="4">Importin subunit alpha</fullName>
    </submittedName>
</protein>
<dbReference type="AlphaFoldDB" id="A0AAW2YS83"/>
<accession>A0AAW2YS83</accession>
<sequence length="379" mass="42777">MLHYGMPRLQIPEEFVLIIPKLVCILCDCAPITQMNIAWVLFMLSEERNQHITKSSFEQSNIITKLSEFMDQSSIHKTRELVLLTAGNLAIYSRENRINIVGSGFASKVVKVIKSYPRDEVMRSAFITLSSLFITHNDLNIEFIKELLPTLSDILNNTTHFEIIKASCKLLTYLSSGTPEQAQCLIESDAITKLLDMSELGSETACKALSDILFSCSGQQLDHVINDCKLFQRSAIILSEHKNSSLCFAISNIVLDHHVYIQNIIESGIIDVLYELFDDDARRCAIITMCIIISYSNHGQVLYLVDSGCIESLCRFLFDDFDCILEALDCILSSGDKIQKLTNSGNPYLNEVEAFGRHKMEILCRTKPKASDIINKYFS</sequence>
<evidence type="ECO:0000313" key="5">
    <source>
        <dbReference type="Proteomes" id="UP001431209"/>
    </source>
</evidence>
<dbReference type="InterPro" id="IPR011989">
    <property type="entry name" value="ARM-like"/>
</dbReference>
<proteinExistence type="inferred from homology"/>
<dbReference type="InterPro" id="IPR000225">
    <property type="entry name" value="Armadillo"/>
</dbReference>
<dbReference type="Proteomes" id="UP001431209">
    <property type="component" value="Unassembled WGS sequence"/>
</dbReference>
<keyword evidence="5" id="KW-1185">Reference proteome</keyword>
<evidence type="ECO:0000256" key="3">
    <source>
        <dbReference type="ARBA" id="ARBA00022927"/>
    </source>
</evidence>
<keyword evidence="2" id="KW-0813">Transport</keyword>
<dbReference type="InterPro" id="IPR016024">
    <property type="entry name" value="ARM-type_fold"/>
</dbReference>
<comment type="similarity">
    <text evidence="1">Belongs to the importin alpha family.</text>
</comment>
<name>A0AAW2YS83_9EUKA</name>
<dbReference type="SUPFAM" id="SSF48371">
    <property type="entry name" value="ARM repeat"/>
    <property type="match status" value="1"/>
</dbReference>
<dbReference type="PANTHER" id="PTHR23316">
    <property type="entry name" value="IMPORTIN ALPHA"/>
    <property type="match status" value="1"/>
</dbReference>
<dbReference type="EMBL" id="JAOPGA020000648">
    <property type="protein sequence ID" value="KAL0480257.1"/>
    <property type="molecule type" value="Genomic_DNA"/>
</dbReference>
<gene>
    <name evidence="4" type="ORF">AKO1_002754</name>
</gene>
<evidence type="ECO:0000256" key="2">
    <source>
        <dbReference type="ARBA" id="ARBA00022448"/>
    </source>
</evidence>
<organism evidence="4 5">
    <name type="scientific">Acrasis kona</name>
    <dbReference type="NCBI Taxonomy" id="1008807"/>
    <lineage>
        <taxon>Eukaryota</taxon>
        <taxon>Discoba</taxon>
        <taxon>Heterolobosea</taxon>
        <taxon>Tetramitia</taxon>
        <taxon>Eutetramitia</taxon>
        <taxon>Acrasidae</taxon>
        <taxon>Acrasis</taxon>
    </lineage>
</organism>
<keyword evidence="3" id="KW-0653">Protein transport</keyword>